<dbReference type="AlphaFoldDB" id="A0A0A8Z9E3"/>
<dbReference type="EMBL" id="GBRH01264545">
    <property type="protein sequence ID" value="JAD33350.1"/>
    <property type="molecule type" value="Transcribed_RNA"/>
</dbReference>
<evidence type="ECO:0000313" key="1">
    <source>
        <dbReference type="EMBL" id="JAD33350.1"/>
    </source>
</evidence>
<accession>A0A0A8Z9E3</accession>
<proteinExistence type="predicted"/>
<reference evidence="1" key="1">
    <citation type="submission" date="2014-09" db="EMBL/GenBank/DDBJ databases">
        <authorList>
            <person name="Magalhaes I.L.F."/>
            <person name="Oliveira U."/>
            <person name="Santos F.R."/>
            <person name="Vidigal T.H.D.A."/>
            <person name="Brescovit A.D."/>
            <person name="Santos A.J."/>
        </authorList>
    </citation>
    <scope>NUCLEOTIDE SEQUENCE</scope>
    <source>
        <tissue evidence="1">Shoot tissue taken approximately 20 cm above the soil surface</tissue>
    </source>
</reference>
<organism evidence="1">
    <name type="scientific">Arundo donax</name>
    <name type="common">Giant reed</name>
    <name type="synonym">Donax arundinaceus</name>
    <dbReference type="NCBI Taxonomy" id="35708"/>
    <lineage>
        <taxon>Eukaryota</taxon>
        <taxon>Viridiplantae</taxon>
        <taxon>Streptophyta</taxon>
        <taxon>Embryophyta</taxon>
        <taxon>Tracheophyta</taxon>
        <taxon>Spermatophyta</taxon>
        <taxon>Magnoliopsida</taxon>
        <taxon>Liliopsida</taxon>
        <taxon>Poales</taxon>
        <taxon>Poaceae</taxon>
        <taxon>PACMAD clade</taxon>
        <taxon>Arundinoideae</taxon>
        <taxon>Arundineae</taxon>
        <taxon>Arundo</taxon>
    </lineage>
</organism>
<reference evidence="1" key="2">
    <citation type="journal article" date="2015" name="Data Brief">
        <title>Shoot transcriptome of the giant reed, Arundo donax.</title>
        <authorList>
            <person name="Barrero R.A."/>
            <person name="Guerrero F.D."/>
            <person name="Moolhuijzen P."/>
            <person name="Goolsby J.A."/>
            <person name="Tidwell J."/>
            <person name="Bellgard S.E."/>
            <person name="Bellgard M.I."/>
        </authorList>
    </citation>
    <scope>NUCLEOTIDE SEQUENCE</scope>
    <source>
        <tissue evidence="1">Shoot tissue taken approximately 20 cm above the soil surface</tissue>
    </source>
</reference>
<name>A0A0A8Z9E3_ARUDO</name>
<sequence length="41" mass="4507">MQAAVSSQRSTAERTNENLKLMCENSSHCPGLLGLRSLMNK</sequence>
<protein>
    <submittedName>
        <fullName evidence="1">Uncharacterized protein</fullName>
    </submittedName>
</protein>